<comment type="similarity">
    <text evidence="6">Belongs to the RuvA family.</text>
</comment>
<dbReference type="SMART" id="SM00278">
    <property type="entry name" value="HhH1"/>
    <property type="match status" value="2"/>
</dbReference>
<evidence type="ECO:0000313" key="8">
    <source>
        <dbReference type="EMBL" id="OGL78404.1"/>
    </source>
</evidence>
<dbReference type="GO" id="GO:0000400">
    <property type="term" value="F:four-way junction DNA binding"/>
    <property type="evidence" value="ECO:0007669"/>
    <property type="project" value="UniProtKB-UniRule"/>
</dbReference>
<dbReference type="HAMAP" id="MF_00031">
    <property type="entry name" value="DNA_HJ_migration_RuvA"/>
    <property type="match status" value="1"/>
</dbReference>
<keyword evidence="8" id="KW-0067">ATP-binding</keyword>
<dbReference type="GO" id="GO:0009378">
    <property type="term" value="F:four-way junction helicase activity"/>
    <property type="evidence" value="ECO:0007669"/>
    <property type="project" value="InterPro"/>
</dbReference>
<dbReference type="InterPro" id="IPR010994">
    <property type="entry name" value="RuvA_2-like"/>
</dbReference>
<keyword evidence="5 6" id="KW-0234">DNA repair</keyword>
<evidence type="ECO:0000256" key="5">
    <source>
        <dbReference type="ARBA" id="ARBA00023204"/>
    </source>
</evidence>
<dbReference type="InterPro" id="IPR036267">
    <property type="entry name" value="RuvA_C_sf"/>
</dbReference>
<dbReference type="Proteomes" id="UP000176603">
    <property type="component" value="Unassembled WGS sequence"/>
</dbReference>
<reference evidence="8 9" key="1">
    <citation type="journal article" date="2016" name="Nat. Commun.">
        <title>Thousands of microbial genomes shed light on interconnected biogeochemical processes in an aquifer system.</title>
        <authorList>
            <person name="Anantharaman K."/>
            <person name="Brown C.T."/>
            <person name="Hug L.A."/>
            <person name="Sharon I."/>
            <person name="Castelle C.J."/>
            <person name="Probst A.J."/>
            <person name="Thomas B.C."/>
            <person name="Singh A."/>
            <person name="Wilkins M.J."/>
            <person name="Karaoz U."/>
            <person name="Brodie E.L."/>
            <person name="Williams K.H."/>
            <person name="Hubbard S.S."/>
            <person name="Banfield J.F."/>
        </authorList>
    </citation>
    <scope>NUCLEOTIDE SEQUENCE [LARGE SCALE GENOMIC DNA]</scope>
</reference>
<feature type="region of interest" description="Domain III" evidence="6">
    <location>
        <begin position="142"/>
        <end position="185"/>
    </location>
</feature>
<evidence type="ECO:0000313" key="9">
    <source>
        <dbReference type="Proteomes" id="UP000176603"/>
    </source>
</evidence>
<organism evidence="8 9">
    <name type="scientific">Candidatus Uhrbacteria bacterium RIFCSPHIGHO2_12_FULL_60_25</name>
    <dbReference type="NCBI Taxonomy" id="1802399"/>
    <lineage>
        <taxon>Bacteria</taxon>
        <taxon>Candidatus Uhriibacteriota</taxon>
    </lineage>
</organism>
<comment type="subunit">
    <text evidence="6">Homotetramer. Forms an RuvA(8)-RuvB(12)-Holliday junction (HJ) complex. HJ DNA is sandwiched between 2 RuvA tetramers; dsDNA enters through RuvA and exits via RuvB. An RuvB hexamer assembles on each DNA strand where it exits the tetramer. Each RuvB hexamer is contacted by two RuvA subunits (via domain III) on 2 adjacent RuvB subunits; this complex drives branch migration. In the full resolvosome a probable DNA-RuvA(4)-RuvB(12)-RuvC(2) complex forms which resolves the HJ.</text>
</comment>
<dbReference type="GO" id="GO:0009379">
    <property type="term" value="C:Holliday junction helicase complex"/>
    <property type="evidence" value="ECO:0007669"/>
    <property type="project" value="InterPro"/>
</dbReference>
<dbReference type="CDD" id="cd14332">
    <property type="entry name" value="UBA_RuvA_C"/>
    <property type="match status" value="1"/>
</dbReference>
<comment type="domain">
    <text evidence="6">Has three domains with a flexible linker between the domains II and III and assumes an 'L' shape. Domain III is highly mobile and contacts RuvB.</text>
</comment>
<keyword evidence="8" id="KW-0347">Helicase</keyword>
<dbReference type="GO" id="GO:0006281">
    <property type="term" value="P:DNA repair"/>
    <property type="evidence" value="ECO:0007669"/>
    <property type="project" value="UniProtKB-UniRule"/>
</dbReference>
<dbReference type="Gene3D" id="2.40.50.140">
    <property type="entry name" value="Nucleic acid-binding proteins"/>
    <property type="match status" value="1"/>
</dbReference>
<gene>
    <name evidence="6" type="primary">ruvA</name>
    <name evidence="8" type="ORF">A3E39_02805</name>
</gene>
<keyword evidence="1 6" id="KW-0963">Cytoplasm</keyword>
<dbReference type="Pfam" id="PF01330">
    <property type="entry name" value="RuvA_N"/>
    <property type="match status" value="1"/>
</dbReference>
<dbReference type="InterPro" id="IPR012340">
    <property type="entry name" value="NA-bd_OB-fold"/>
</dbReference>
<keyword evidence="8" id="KW-0378">Hydrolase</keyword>
<name>A0A1F7UKY7_9BACT</name>
<evidence type="ECO:0000256" key="2">
    <source>
        <dbReference type="ARBA" id="ARBA00022763"/>
    </source>
</evidence>
<dbReference type="NCBIfam" id="TIGR00084">
    <property type="entry name" value="ruvA"/>
    <property type="match status" value="1"/>
</dbReference>
<dbReference type="GO" id="GO:0048476">
    <property type="term" value="C:Holliday junction resolvase complex"/>
    <property type="evidence" value="ECO:0007669"/>
    <property type="project" value="UniProtKB-UniRule"/>
</dbReference>
<keyword evidence="2 6" id="KW-0227">DNA damage</keyword>
<dbReference type="SUPFAM" id="SSF46929">
    <property type="entry name" value="DNA helicase RuvA subunit, C-terminal domain"/>
    <property type="match status" value="1"/>
</dbReference>
<feature type="domain" description="Helix-hairpin-helix DNA-binding motif class 1" evidence="7">
    <location>
        <begin position="72"/>
        <end position="91"/>
    </location>
</feature>
<comment type="subcellular location">
    <subcellularLocation>
        <location evidence="6">Cytoplasm</location>
    </subcellularLocation>
</comment>
<dbReference type="AlphaFoldDB" id="A0A1F7UKY7"/>
<evidence type="ECO:0000256" key="4">
    <source>
        <dbReference type="ARBA" id="ARBA00023172"/>
    </source>
</evidence>
<dbReference type="Gene3D" id="1.10.150.20">
    <property type="entry name" value="5' to 3' exonuclease, C-terminal subdomain"/>
    <property type="match status" value="1"/>
</dbReference>
<evidence type="ECO:0000256" key="3">
    <source>
        <dbReference type="ARBA" id="ARBA00023125"/>
    </source>
</evidence>
<dbReference type="SUPFAM" id="SSF50249">
    <property type="entry name" value="Nucleic acid-binding proteins"/>
    <property type="match status" value="1"/>
</dbReference>
<keyword evidence="4 6" id="KW-0233">DNA recombination</keyword>
<dbReference type="Gene3D" id="1.10.8.10">
    <property type="entry name" value="DNA helicase RuvA subunit, C-terminal domain"/>
    <property type="match status" value="1"/>
</dbReference>
<dbReference type="GO" id="GO:0006310">
    <property type="term" value="P:DNA recombination"/>
    <property type="evidence" value="ECO:0007669"/>
    <property type="project" value="UniProtKB-UniRule"/>
</dbReference>
<dbReference type="Pfam" id="PF14520">
    <property type="entry name" value="HHH_5"/>
    <property type="match status" value="1"/>
</dbReference>
<evidence type="ECO:0000256" key="6">
    <source>
        <dbReference type="HAMAP-Rule" id="MF_00031"/>
    </source>
</evidence>
<sequence>MIASLRGKVTALTPLYAVFDVQGVGYRVNAAPNTLTRLSVGEDALLHIHDHVREDARDLYGFLSADELALFERLIAVSGVGPKAGMSILSVGTAETVKRAIMSGDLAALTSAPGIGTKIAQKIVLELKGQLIDVDVAMGPDREVVDALVSLGYSSHQARTALKNVPVGITDVSDRVREALRSLSN</sequence>
<keyword evidence="3 6" id="KW-0238">DNA-binding</keyword>
<dbReference type="EMBL" id="MGEH01000032">
    <property type="protein sequence ID" value="OGL78404.1"/>
    <property type="molecule type" value="Genomic_DNA"/>
</dbReference>
<protein>
    <recommendedName>
        <fullName evidence="6">Holliday junction branch migration complex subunit RuvA</fullName>
    </recommendedName>
</protein>
<dbReference type="SUPFAM" id="SSF47781">
    <property type="entry name" value="RuvA domain 2-like"/>
    <property type="match status" value="1"/>
</dbReference>
<comment type="caution">
    <text evidence="6">Lacks conserved residue(s) required for the propagation of feature annotation.</text>
</comment>
<dbReference type="GO" id="GO:0005524">
    <property type="term" value="F:ATP binding"/>
    <property type="evidence" value="ECO:0007669"/>
    <property type="project" value="InterPro"/>
</dbReference>
<feature type="domain" description="Helix-hairpin-helix DNA-binding motif class 1" evidence="7">
    <location>
        <begin position="107"/>
        <end position="126"/>
    </location>
</feature>
<proteinExistence type="inferred from homology"/>
<comment type="caution">
    <text evidence="8">The sequence shown here is derived from an EMBL/GenBank/DDBJ whole genome shotgun (WGS) entry which is preliminary data.</text>
</comment>
<dbReference type="InterPro" id="IPR011114">
    <property type="entry name" value="RuvA_C"/>
</dbReference>
<evidence type="ECO:0000259" key="7">
    <source>
        <dbReference type="SMART" id="SM00278"/>
    </source>
</evidence>
<dbReference type="InterPro" id="IPR000085">
    <property type="entry name" value="RuvA"/>
</dbReference>
<dbReference type="STRING" id="1802399.A3E39_02805"/>
<dbReference type="GO" id="GO:0005737">
    <property type="term" value="C:cytoplasm"/>
    <property type="evidence" value="ECO:0007669"/>
    <property type="project" value="UniProtKB-SubCell"/>
</dbReference>
<dbReference type="InterPro" id="IPR003583">
    <property type="entry name" value="Hlx-hairpin-Hlx_DNA-bd_motif"/>
</dbReference>
<dbReference type="InterPro" id="IPR013849">
    <property type="entry name" value="DNA_helicase_Holl-junc_RuvA_I"/>
</dbReference>
<comment type="function">
    <text evidence="6">The RuvA-RuvB-RuvC complex processes Holliday junction (HJ) DNA during genetic recombination and DNA repair, while the RuvA-RuvB complex plays an important role in the rescue of blocked DNA replication forks via replication fork reversal (RFR). RuvA specifically binds to HJ cruciform DNA, conferring on it an open structure. The RuvB hexamer acts as an ATP-dependent pump, pulling dsDNA into and through the RuvAB complex. HJ branch migration allows RuvC to scan DNA until it finds its consensus sequence, where it cleaves and resolves the cruciform DNA.</text>
</comment>
<dbReference type="Pfam" id="PF07499">
    <property type="entry name" value="RuvA_C"/>
    <property type="match status" value="1"/>
</dbReference>
<keyword evidence="8" id="KW-0547">Nucleotide-binding</keyword>
<evidence type="ECO:0000256" key="1">
    <source>
        <dbReference type="ARBA" id="ARBA00022490"/>
    </source>
</evidence>
<accession>A0A1F7UKY7</accession>